<keyword evidence="5 7" id="KW-1133">Transmembrane helix</keyword>
<evidence type="ECO:0000256" key="4">
    <source>
        <dbReference type="ARBA" id="ARBA00022692"/>
    </source>
</evidence>
<dbReference type="CDD" id="cd06854">
    <property type="entry name" value="GT_WbpL_WbcO_like"/>
    <property type="match status" value="1"/>
</dbReference>
<feature type="transmembrane region" description="Helical" evidence="7">
    <location>
        <begin position="104"/>
        <end position="123"/>
    </location>
</feature>
<dbReference type="Pfam" id="PF00953">
    <property type="entry name" value="Glycos_transf_4"/>
    <property type="match status" value="1"/>
</dbReference>
<evidence type="ECO:0000256" key="1">
    <source>
        <dbReference type="ARBA" id="ARBA00004651"/>
    </source>
</evidence>
<keyword evidence="3" id="KW-0808">Transferase</keyword>
<accession>A0ABU7V0W9</accession>
<evidence type="ECO:0000256" key="6">
    <source>
        <dbReference type="ARBA" id="ARBA00023136"/>
    </source>
</evidence>
<keyword evidence="9" id="KW-1185">Reference proteome</keyword>
<evidence type="ECO:0000256" key="2">
    <source>
        <dbReference type="ARBA" id="ARBA00022475"/>
    </source>
</evidence>
<feature type="transmembrane region" description="Helical" evidence="7">
    <location>
        <begin position="76"/>
        <end position="92"/>
    </location>
</feature>
<feature type="transmembrane region" description="Helical" evidence="7">
    <location>
        <begin position="177"/>
        <end position="194"/>
    </location>
</feature>
<name>A0ABU7V0W9_9GAMM</name>
<evidence type="ECO:0000256" key="3">
    <source>
        <dbReference type="ARBA" id="ARBA00022679"/>
    </source>
</evidence>
<feature type="transmembrane region" description="Helical" evidence="7">
    <location>
        <begin position="296"/>
        <end position="313"/>
    </location>
</feature>
<evidence type="ECO:0000256" key="5">
    <source>
        <dbReference type="ARBA" id="ARBA00022989"/>
    </source>
</evidence>
<comment type="subcellular location">
    <subcellularLocation>
        <location evidence="1">Cell membrane</location>
        <topology evidence="1">Multi-pass membrane protein</topology>
    </subcellularLocation>
</comment>
<dbReference type="EMBL" id="JAZHBO010000002">
    <property type="protein sequence ID" value="MEF2155975.1"/>
    <property type="molecule type" value="Genomic_DNA"/>
</dbReference>
<proteinExistence type="predicted"/>
<dbReference type="RefSeq" id="WP_331703918.1">
    <property type="nucleotide sequence ID" value="NZ_JAZHBO010000002.1"/>
</dbReference>
<gene>
    <name evidence="8" type="ORF">V3390_06990</name>
</gene>
<evidence type="ECO:0000313" key="9">
    <source>
        <dbReference type="Proteomes" id="UP001356170"/>
    </source>
</evidence>
<keyword evidence="4 7" id="KW-0812">Transmembrane</keyword>
<comment type="caution">
    <text evidence="8">The sequence shown here is derived from an EMBL/GenBank/DDBJ whole genome shotgun (WGS) entry which is preliminary data.</text>
</comment>
<dbReference type="PANTHER" id="PTHR22926:SF3">
    <property type="entry name" value="UNDECAPRENYL-PHOSPHATE ALPHA-N-ACETYLGLUCOSAMINYL 1-PHOSPHATE TRANSFERASE"/>
    <property type="match status" value="1"/>
</dbReference>
<organism evidence="8 9">
    <name type="scientific">Aquilutibacter rugosus</name>
    <dbReference type="NCBI Taxonomy" id="3115820"/>
    <lineage>
        <taxon>Bacteria</taxon>
        <taxon>Pseudomonadati</taxon>
        <taxon>Pseudomonadota</taxon>
        <taxon>Gammaproteobacteria</taxon>
        <taxon>Lysobacterales</taxon>
        <taxon>Lysobacteraceae</taxon>
        <taxon>Aquilutibacter</taxon>
    </lineage>
</organism>
<keyword evidence="6 7" id="KW-0472">Membrane</keyword>
<feature type="transmembrane region" description="Helical" evidence="7">
    <location>
        <begin position="129"/>
        <end position="147"/>
    </location>
</feature>
<feature type="transmembrane region" description="Helical" evidence="7">
    <location>
        <begin position="238"/>
        <end position="258"/>
    </location>
</feature>
<evidence type="ECO:0000256" key="7">
    <source>
        <dbReference type="SAM" id="Phobius"/>
    </source>
</evidence>
<protein>
    <submittedName>
        <fullName evidence="8">Glycosyltransferase family 4 protein</fullName>
    </submittedName>
</protein>
<feature type="transmembrane region" description="Helical" evidence="7">
    <location>
        <begin position="319"/>
        <end position="339"/>
    </location>
</feature>
<dbReference type="Proteomes" id="UP001356170">
    <property type="component" value="Unassembled WGS sequence"/>
</dbReference>
<feature type="transmembrane region" description="Helical" evidence="7">
    <location>
        <begin position="6"/>
        <end position="28"/>
    </location>
</feature>
<dbReference type="InterPro" id="IPR000715">
    <property type="entry name" value="Glycosyl_transferase_4"/>
</dbReference>
<dbReference type="PANTHER" id="PTHR22926">
    <property type="entry name" value="PHOSPHO-N-ACETYLMURAMOYL-PENTAPEPTIDE-TRANSFERASE"/>
    <property type="match status" value="1"/>
</dbReference>
<feature type="transmembrane region" description="Helical" evidence="7">
    <location>
        <begin position="154"/>
        <end position="171"/>
    </location>
</feature>
<evidence type="ECO:0000313" key="8">
    <source>
        <dbReference type="EMBL" id="MEF2155975.1"/>
    </source>
</evidence>
<reference evidence="8 9" key="1">
    <citation type="submission" date="2024-01" db="EMBL/GenBank/DDBJ databases">
        <title>Novel species of the genus Luteimonas isolated from rivers.</title>
        <authorList>
            <person name="Lu H."/>
        </authorList>
    </citation>
    <scope>NUCLEOTIDE SEQUENCE [LARGE SCALE GENOMIC DNA]</scope>
    <source>
        <strain evidence="8 9">FXH3W</strain>
    </source>
</reference>
<keyword evidence="2" id="KW-1003">Cell membrane</keyword>
<feature type="transmembrane region" description="Helical" evidence="7">
    <location>
        <begin position="206"/>
        <end position="226"/>
    </location>
</feature>
<feature type="transmembrane region" description="Helical" evidence="7">
    <location>
        <begin position="49"/>
        <end position="70"/>
    </location>
</feature>
<sequence>MPWSDPVLLFACAFAVASLILTGVAFLYGRRARLVDEPGERRSHTQTTVRGGGIGIVLTLGLVMLVLRRFIFDPPFAAFAIGVVLVGGIGWVDDHRPLSPRVRLAVHALASLLFAVGLAVTVANTTVAIASGVLAFALCLVLTNVWNFMDGIDGIAASSAVLAVVPAALLAGDYWSLLAVGLAAACIGFLPWNFPRARLFMGDVGSGALGFAVAALAMATVLQLPVPAMLQGQAEESPLFWLARNAILVSLPFAPFLVDASMTLGRRILRREPWWMPHVQHSYQVAARRFGHPRVTLGYVLLAAIGSVGTLWLTWCEEIVSLCSATFWYICLVSIWLVTQRRWAK</sequence>